<keyword evidence="7" id="KW-0539">Nucleus</keyword>
<dbReference type="InterPro" id="IPR001214">
    <property type="entry name" value="SET_dom"/>
</dbReference>
<dbReference type="AlphaFoldDB" id="A0AAN8X8R6"/>
<organism evidence="10 11">
    <name type="scientific">Halocaridina rubra</name>
    <name type="common">Hawaiian red shrimp</name>
    <dbReference type="NCBI Taxonomy" id="373956"/>
    <lineage>
        <taxon>Eukaryota</taxon>
        <taxon>Metazoa</taxon>
        <taxon>Ecdysozoa</taxon>
        <taxon>Arthropoda</taxon>
        <taxon>Crustacea</taxon>
        <taxon>Multicrustacea</taxon>
        <taxon>Malacostraca</taxon>
        <taxon>Eumalacostraca</taxon>
        <taxon>Eucarida</taxon>
        <taxon>Decapoda</taxon>
        <taxon>Pleocyemata</taxon>
        <taxon>Caridea</taxon>
        <taxon>Atyoidea</taxon>
        <taxon>Atyidae</taxon>
        <taxon>Halocaridina</taxon>
    </lineage>
</organism>
<dbReference type="PROSITE" id="PS50280">
    <property type="entry name" value="SET"/>
    <property type="match status" value="1"/>
</dbReference>
<evidence type="ECO:0000256" key="3">
    <source>
        <dbReference type="ARBA" id="ARBA00022490"/>
    </source>
</evidence>
<dbReference type="GO" id="GO:0008170">
    <property type="term" value="F:N-methyltransferase activity"/>
    <property type="evidence" value="ECO:0007669"/>
    <property type="project" value="UniProtKB-ARBA"/>
</dbReference>
<protein>
    <recommendedName>
        <fullName evidence="9">SET domain-containing protein</fullName>
    </recommendedName>
</protein>
<keyword evidence="6" id="KW-0949">S-adenosyl-L-methionine</keyword>
<keyword evidence="4" id="KW-0489">Methyltransferase</keyword>
<dbReference type="InterPro" id="IPR046341">
    <property type="entry name" value="SET_dom_sf"/>
</dbReference>
<evidence type="ECO:0000256" key="6">
    <source>
        <dbReference type="ARBA" id="ARBA00022691"/>
    </source>
</evidence>
<evidence type="ECO:0000256" key="5">
    <source>
        <dbReference type="ARBA" id="ARBA00022679"/>
    </source>
</evidence>
<dbReference type="Gene3D" id="1.25.40.10">
    <property type="entry name" value="Tetratricopeptide repeat domain"/>
    <property type="match status" value="1"/>
</dbReference>
<dbReference type="PANTHER" id="PTHR46165:SF2">
    <property type="entry name" value="SET AND MYND DOMAIN-CONTAINING PROTEIN 4"/>
    <property type="match status" value="1"/>
</dbReference>
<dbReference type="Pfam" id="PF00856">
    <property type="entry name" value="SET"/>
    <property type="match status" value="1"/>
</dbReference>
<dbReference type="GO" id="GO:0005634">
    <property type="term" value="C:nucleus"/>
    <property type="evidence" value="ECO:0007669"/>
    <property type="project" value="UniProtKB-SubCell"/>
</dbReference>
<accession>A0AAN8X8R6</accession>
<dbReference type="Gene3D" id="6.10.140.2220">
    <property type="match status" value="1"/>
</dbReference>
<evidence type="ECO:0000256" key="8">
    <source>
        <dbReference type="ARBA" id="ARBA00048985"/>
    </source>
</evidence>
<comment type="catalytic activity">
    <reaction evidence="8">
        <text>L-lysyl-[protein] + S-adenosyl-L-methionine = N(6)-methyl-L-lysyl-[protein] + S-adenosyl-L-homocysteine + H(+)</text>
        <dbReference type="Rhea" id="RHEA:51736"/>
        <dbReference type="Rhea" id="RHEA-COMP:9752"/>
        <dbReference type="Rhea" id="RHEA-COMP:13053"/>
        <dbReference type="ChEBI" id="CHEBI:15378"/>
        <dbReference type="ChEBI" id="CHEBI:29969"/>
        <dbReference type="ChEBI" id="CHEBI:57856"/>
        <dbReference type="ChEBI" id="CHEBI:59789"/>
        <dbReference type="ChEBI" id="CHEBI:61929"/>
    </reaction>
</comment>
<evidence type="ECO:0000256" key="1">
    <source>
        <dbReference type="ARBA" id="ARBA00004123"/>
    </source>
</evidence>
<gene>
    <name evidence="10" type="ORF">SK128_023497</name>
</gene>
<comment type="subcellular location">
    <subcellularLocation>
        <location evidence="2">Cytoplasm</location>
    </subcellularLocation>
    <subcellularLocation>
        <location evidence="1">Nucleus</location>
    </subcellularLocation>
</comment>
<evidence type="ECO:0000256" key="4">
    <source>
        <dbReference type="ARBA" id="ARBA00022603"/>
    </source>
</evidence>
<evidence type="ECO:0000313" key="10">
    <source>
        <dbReference type="EMBL" id="KAK7078356.1"/>
    </source>
</evidence>
<dbReference type="SUPFAM" id="SSF82199">
    <property type="entry name" value="SET domain"/>
    <property type="match status" value="1"/>
</dbReference>
<proteinExistence type="predicted"/>
<evidence type="ECO:0000256" key="2">
    <source>
        <dbReference type="ARBA" id="ARBA00004496"/>
    </source>
</evidence>
<dbReference type="GO" id="GO:0008757">
    <property type="term" value="F:S-adenosylmethionine-dependent methyltransferase activity"/>
    <property type="evidence" value="ECO:0007669"/>
    <property type="project" value="UniProtKB-ARBA"/>
</dbReference>
<keyword evidence="5" id="KW-0808">Transferase</keyword>
<dbReference type="GO" id="GO:0005737">
    <property type="term" value="C:cytoplasm"/>
    <property type="evidence" value="ECO:0007669"/>
    <property type="project" value="UniProtKB-SubCell"/>
</dbReference>
<dbReference type="EMBL" id="JAXCGZ010007878">
    <property type="protein sequence ID" value="KAK7078356.1"/>
    <property type="molecule type" value="Genomic_DNA"/>
</dbReference>
<name>A0AAN8X8R6_HALRR</name>
<dbReference type="GO" id="GO:0032259">
    <property type="term" value="P:methylation"/>
    <property type="evidence" value="ECO:0007669"/>
    <property type="project" value="UniProtKB-KW"/>
</dbReference>
<dbReference type="GO" id="GO:0008276">
    <property type="term" value="F:protein methyltransferase activity"/>
    <property type="evidence" value="ECO:0007669"/>
    <property type="project" value="UniProtKB-ARBA"/>
</dbReference>
<dbReference type="SUPFAM" id="SSF48452">
    <property type="entry name" value="TPR-like"/>
    <property type="match status" value="1"/>
</dbReference>
<feature type="domain" description="SET" evidence="9">
    <location>
        <begin position="216"/>
        <end position="501"/>
    </location>
</feature>
<reference evidence="10 11" key="1">
    <citation type="submission" date="2023-11" db="EMBL/GenBank/DDBJ databases">
        <title>Halocaridina rubra genome assembly.</title>
        <authorList>
            <person name="Smith C."/>
        </authorList>
    </citation>
    <scope>NUCLEOTIDE SEQUENCE [LARGE SCALE GENOMIC DNA]</scope>
    <source>
        <strain evidence="10">EP-1</strain>
        <tissue evidence="10">Whole</tissue>
    </source>
</reference>
<dbReference type="SUPFAM" id="SSF144232">
    <property type="entry name" value="HIT/MYND zinc finger-like"/>
    <property type="match status" value="1"/>
</dbReference>
<sequence length="655" mass="75130">METPIIDDLMLSFHSKIGQAKLLDLMKQFEPQKSYKELFEILWNTEEAHEHIKINLVVKKKSEDEAMRLIDAGDKCITEGNLNKALESYNSSLMVAPHPSVDFTSEICSNASENIQCNRGVGENYNSLYLAYAKRSMVLFELGHYQQCLRDISLARGCAQEQSALEQRRKQCLEKLENVNDSKYSTPTTISHEFCQNRSSIPKILSPNPTVPCLSSACKVAYTPEKGRHILADDNINPGDIIAIEKAYCTCLYNEHRANHCANCTRECVAPIPCSECTMAVFCSLNCRKEGLSGTHLLECPVLPTLYAMETMPFFGIAYKMLCGRTCNQWIKIINRLEKRSKEYILPEDRGKNEEGIYCSEDFETVYNLCTNVKDRPCGDLYAKTFIAFVLTKILELSRRFFVDEAKPVTPSKEDLIFAGQFIFANMMKFSSNGFSVADFKCSGPPYSLDHKDVGAGVYPTMSLLNHSCHPEAFPFSYGDWYVLRAARKIEKGEEITISYSNGSYLQPIDTRQQNLWDRYQFECCCKACEEEWPMYKDLPDTLRIKCTECSHPVSEIERKCPNCLLDFSDKNNDEKNLENISKWNVHIQEVKRANGDIQRIITDIQQHKSLKRQDLETICRAIEILEKYVPHPSKSLWDARDTLEFYFQRQKQNT</sequence>
<evidence type="ECO:0000256" key="7">
    <source>
        <dbReference type="ARBA" id="ARBA00023242"/>
    </source>
</evidence>
<dbReference type="InterPro" id="IPR044421">
    <property type="entry name" value="SMYD4_SET"/>
</dbReference>
<dbReference type="CDD" id="cd10536">
    <property type="entry name" value="SET_SMYD4"/>
    <property type="match status" value="1"/>
</dbReference>
<keyword evidence="11" id="KW-1185">Reference proteome</keyword>
<evidence type="ECO:0000313" key="11">
    <source>
        <dbReference type="Proteomes" id="UP001381693"/>
    </source>
</evidence>
<dbReference type="Proteomes" id="UP001381693">
    <property type="component" value="Unassembled WGS sequence"/>
</dbReference>
<comment type="caution">
    <text evidence="10">The sequence shown here is derived from an EMBL/GenBank/DDBJ whole genome shotgun (WGS) entry which is preliminary data.</text>
</comment>
<keyword evidence="3" id="KW-0963">Cytoplasm</keyword>
<dbReference type="InterPro" id="IPR052097">
    <property type="entry name" value="SET-MYND_domain_protein"/>
</dbReference>
<dbReference type="Gene3D" id="2.170.270.10">
    <property type="entry name" value="SET domain"/>
    <property type="match status" value="1"/>
</dbReference>
<dbReference type="PANTHER" id="PTHR46165">
    <property type="entry name" value="SET AND MYND DOMAIN-CONTAINING PROTEIN 4"/>
    <property type="match status" value="1"/>
</dbReference>
<evidence type="ECO:0000259" key="9">
    <source>
        <dbReference type="PROSITE" id="PS50280"/>
    </source>
</evidence>
<dbReference type="InterPro" id="IPR011990">
    <property type="entry name" value="TPR-like_helical_dom_sf"/>
</dbReference>
<dbReference type="GO" id="GO:0042826">
    <property type="term" value="F:histone deacetylase binding"/>
    <property type="evidence" value="ECO:0007669"/>
    <property type="project" value="TreeGrafter"/>
</dbReference>
<dbReference type="Gene3D" id="1.10.220.160">
    <property type="match status" value="1"/>
</dbReference>